<keyword evidence="2 6" id="KW-0732">Signal</keyword>
<keyword evidence="4" id="KW-1015">Disulfide bond</keyword>
<dbReference type="GO" id="GO:0006491">
    <property type="term" value="P:N-glycan processing"/>
    <property type="evidence" value="ECO:0007669"/>
    <property type="project" value="TreeGrafter"/>
</dbReference>
<evidence type="ECO:0000256" key="2">
    <source>
        <dbReference type="ARBA" id="ARBA00022729"/>
    </source>
</evidence>
<dbReference type="OrthoDB" id="28322at2759"/>
<comment type="caution">
    <text evidence="8">The sequence shown here is derived from an EMBL/GenBank/DDBJ whole genome shotgun (WGS) entry which is preliminary data.</text>
</comment>
<feature type="coiled-coil region" evidence="5">
    <location>
        <begin position="148"/>
        <end position="182"/>
    </location>
</feature>
<feature type="signal peptide" evidence="6">
    <location>
        <begin position="1"/>
        <end position="18"/>
    </location>
</feature>
<dbReference type="PANTHER" id="PTHR12630:SF1">
    <property type="entry name" value="GLUCOSIDASE 2 SUBUNIT BETA"/>
    <property type="match status" value="1"/>
</dbReference>
<evidence type="ECO:0000313" key="9">
    <source>
        <dbReference type="Proteomes" id="UP000761534"/>
    </source>
</evidence>
<name>A0A642V1K3_9ASCO</name>
<evidence type="ECO:0000256" key="6">
    <source>
        <dbReference type="SAM" id="SignalP"/>
    </source>
</evidence>
<dbReference type="PANTHER" id="PTHR12630">
    <property type="entry name" value="N-LINKED OLIGOSACCHARIDE PROCESSING"/>
    <property type="match status" value="1"/>
</dbReference>
<feature type="chain" id="PRO_5024798215" description="Glucosidase 2 subunit beta" evidence="6">
    <location>
        <begin position="19"/>
        <end position="508"/>
    </location>
</feature>
<dbReference type="Gene3D" id="2.70.130.10">
    <property type="entry name" value="Mannose-6-phosphate receptor binding domain"/>
    <property type="match status" value="1"/>
</dbReference>
<evidence type="ECO:0000256" key="5">
    <source>
        <dbReference type="SAM" id="Coils"/>
    </source>
</evidence>
<dbReference type="VEuPathDB" id="FungiDB:TRICI_004256"/>
<dbReference type="InterPro" id="IPR028146">
    <property type="entry name" value="PRKCSH_N"/>
</dbReference>
<sequence>MKFSKLSLSVVVFGLANGAKIHGVPADRKYLNRIEPLIPFDQVNDDYCDCPDGSDEPGTAACNNGRFYCENKGHFPKWIPSSKVNDGACDYDVCCDGSDEAGLDESLCPDKCAEIHAEYVANKKAAEEKLAAGLKARESLVKKADDIVDSIKKDIIATEKKLENKKRDLKTHQETLDKAIADDRERKLQSGMSEESLDLPAELAESLNKFKHLLEEQEYEMEKVRQLKAQYKELGEELDRLKTGYNPNFNDPAVKGALRFWDELKARDEVSSRTYDGYGQKMRELIAEMEKYRPGVGCDDNANKRCSITDYLPQPIQNKLHEFRHSLVENGILAAPREETSASSSSSSEPESIRIARNRVEKVNEEISNLQKQVDEKLKDLDTDYGLDSVLRALKDMCTTNRIGEYDYQVCYFKSSSQDGNGHHSSLGSYQKTEINDDGTLRMYFDNGSRCWNGPLRKAIVQIVCGSKDEILTVSEPEKCEYHFRMTSPAACKPKPNNPEGKVVHDEL</sequence>
<evidence type="ECO:0000259" key="7">
    <source>
        <dbReference type="PROSITE" id="PS51914"/>
    </source>
</evidence>
<dbReference type="InterPro" id="IPR009011">
    <property type="entry name" value="Man6P_isomerase_rcpt-bd_dom_sf"/>
</dbReference>
<keyword evidence="5" id="KW-0175">Coiled coil</keyword>
<dbReference type="EMBL" id="SWFS01000324">
    <property type="protein sequence ID" value="KAA8910069.1"/>
    <property type="molecule type" value="Genomic_DNA"/>
</dbReference>
<feature type="coiled-coil region" evidence="5">
    <location>
        <begin position="207"/>
        <end position="244"/>
    </location>
</feature>
<dbReference type="SUPFAM" id="SSF50911">
    <property type="entry name" value="Mannose 6-phosphate receptor domain"/>
    <property type="match status" value="1"/>
</dbReference>
<dbReference type="Pfam" id="PF12999">
    <property type="entry name" value="PRKCSH-like"/>
    <property type="match status" value="1"/>
</dbReference>
<reference evidence="8" key="1">
    <citation type="journal article" date="2019" name="G3 (Bethesda)">
        <title>Genome Assemblies of Two Rare Opportunistic Yeast Pathogens: Diutina rugosa (syn. Candida rugosa) and Trichomonascus ciferrii (syn. Candida ciferrii).</title>
        <authorList>
            <person name="Mixao V."/>
            <person name="Saus E."/>
            <person name="Hansen A.P."/>
            <person name="Lass-Florl C."/>
            <person name="Gabaldon T."/>
        </authorList>
    </citation>
    <scope>NUCLEOTIDE SEQUENCE</scope>
    <source>
        <strain evidence="8">CBS 4856</strain>
    </source>
</reference>
<keyword evidence="3" id="KW-0256">Endoplasmic reticulum</keyword>
<proteinExistence type="predicted"/>
<protein>
    <recommendedName>
        <fullName evidence="1">Glucosidase 2 subunit beta</fullName>
    </recommendedName>
</protein>
<feature type="domain" description="MRH" evidence="7">
    <location>
        <begin position="396"/>
        <end position="494"/>
    </location>
</feature>
<keyword evidence="9" id="KW-1185">Reference proteome</keyword>
<evidence type="ECO:0000256" key="4">
    <source>
        <dbReference type="ARBA" id="ARBA00023157"/>
    </source>
</evidence>
<accession>A0A642V1K3</accession>
<dbReference type="InterPro" id="IPR044865">
    <property type="entry name" value="MRH_dom"/>
</dbReference>
<dbReference type="GO" id="GO:0017177">
    <property type="term" value="C:glucosidase II complex"/>
    <property type="evidence" value="ECO:0007669"/>
    <property type="project" value="TreeGrafter"/>
</dbReference>
<organism evidence="8 9">
    <name type="scientific">Trichomonascus ciferrii</name>
    <dbReference type="NCBI Taxonomy" id="44093"/>
    <lineage>
        <taxon>Eukaryota</taxon>
        <taxon>Fungi</taxon>
        <taxon>Dikarya</taxon>
        <taxon>Ascomycota</taxon>
        <taxon>Saccharomycotina</taxon>
        <taxon>Dipodascomycetes</taxon>
        <taxon>Dipodascales</taxon>
        <taxon>Trichomonascaceae</taxon>
        <taxon>Trichomonascus</taxon>
        <taxon>Trichomonascus ciferrii complex</taxon>
    </lineage>
</organism>
<evidence type="ECO:0000256" key="3">
    <source>
        <dbReference type="ARBA" id="ARBA00022824"/>
    </source>
</evidence>
<feature type="coiled-coil region" evidence="5">
    <location>
        <begin position="353"/>
        <end position="380"/>
    </location>
</feature>
<evidence type="ECO:0000313" key="8">
    <source>
        <dbReference type="EMBL" id="KAA8910069.1"/>
    </source>
</evidence>
<dbReference type="AlphaFoldDB" id="A0A642V1K3"/>
<dbReference type="Pfam" id="PF13015">
    <property type="entry name" value="PRKCSH_1"/>
    <property type="match status" value="1"/>
</dbReference>
<evidence type="ECO:0000256" key="1">
    <source>
        <dbReference type="ARBA" id="ARBA00022387"/>
    </source>
</evidence>
<dbReference type="InterPro" id="IPR036607">
    <property type="entry name" value="PRKCSH"/>
</dbReference>
<gene>
    <name evidence="8" type="ORF">TRICI_004256</name>
</gene>
<dbReference type="InterPro" id="IPR039794">
    <property type="entry name" value="Gtb1-like"/>
</dbReference>
<dbReference type="Proteomes" id="UP000761534">
    <property type="component" value="Unassembled WGS sequence"/>
</dbReference>
<dbReference type="PROSITE" id="PS51914">
    <property type="entry name" value="MRH"/>
    <property type="match status" value="1"/>
</dbReference>